<evidence type="ECO:0000313" key="3">
    <source>
        <dbReference type="Proteomes" id="UP001553161"/>
    </source>
</evidence>
<dbReference type="RefSeq" id="WP_366191851.1">
    <property type="nucleotide sequence ID" value="NZ_JBFBVU010000003.1"/>
</dbReference>
<comment type="caution">
    <text evidence="2">The sequence shown here is derived from an EMBL/GenBank/DDBJ whole genome shotgun (WGS) entry which is preliminary data.</text>
</comment>
<evidence type="ECO:0000256" key="1">
    <source>
        <dbReference type="SAM" id="SignalP"/>
    </source>
</evidence>
<reference evidence="2 3" key="1">
    <citation type="submission" date="2024-07" db="EMBL/GenBank/DDBJ databases">
        <authorList>
            <person name="Kang M."/>
        </authorList>
    </citation>
    <scope>NUCLEOTIDE SEQUENCE [LARGE SCALE GENOMIC DNA]</scope>
    <source>
        <strain evidence="2 3">DFM31</strain>
    </source>
</reference>
<keyword evidence="3" id="KW-1185">Reference proteome</keyword>
<feature type="chain" id="PRO_5046789784" evidence="1">
    <location>
        <begin position="21"/>
        <end position="269"/>
    </location>
</feature>
<accession>A0ABV3L3A1</accession>
<keyword evidence="1" id="KW-0732">Signal</keyword>
<name>A0ABV3L3A1_9RHOB</name>
<feature type="signal peptide" evidence="1">
    <location>
        <begin position="1"/>
        <end position="20"/>
    </location>
</feature>
<gene>
    <name evidence="2" type="ORF">AB0T83_04500</name>
</gene>
<sequence>MRIITLAVLLCGLPCAAALAGAWPREPGTGFVSLGYEITTLQDELSGAVAPQFDGYGTLFAEYGLTPRMTIGLDLGGDETVLTPQLQRQYLQQTGSGQLSPPERSAIPQVRTWSGVAFLRYALSPLDATHRFAAQLGVGQRRYATLGRYLGQIETRTEAILRPAIAYGRGFSFGEYSGWLAVDASVEFREQSSGTAQKLDATVGVKGAGKLTYMLQLQGGDFPQAEPYLKVLPAVVVDLPAGLALETALIWGVRGDDSAGVRMALWWSF</sequence>
<protein>
    <submittedName>
        <fullName evidence="2">Uncharacterized protein</fullName>
    </submittedName>
</protein>
<organism evidence="2 3">
    <name type="scientific">Meridianimarinicoccus marinus</name>
    <dbReference type="NCBI Taxonomy" id="3231483"/>
    <lineage>
        <taxon>Bacteria</taxon>
        <taxon>Pseudomonadati</taxon>
        <taxon>Pseudomonadota</taxon>
        <taxon>Alphaproteobacteria</taxon>
        <taxon>Rhodobacterales</taxon>
        <taxon>Paracoccaceae</taxon>
        <taxon>Meridianimarinicoccus</taxon>
    </lineage>
</organism>
<dbReference type="Proteomes" id="UP001553161">
    <property type="component" value="Unassembled WGS sequence"/>
</dbReference>
<proteinExistence type="predicted"/>
<evidence type="ECO:0000313" key="2">
    <source>
        <dbReference type="EMBL" id="MEV8466044.1"/>
    </source>
</evidence>
<dbReference type="EMBL" id="JBFBVU010000003">
    <property type="protein sequence ID" value="MEV8466044.1"/>
    <property type="molecule type" value="Genomic_DNA"/>
</dbReference>